<dbReference type="EMBL" id="SUTF01000006">
    <property type="protein sequence ID" value="MBE6510720.1"/>
    <property type="molecule type" value="Genomic_DNA"/>
</dbReference>
<dbReference type="SUPFAM" id="SSF46785">
    <property type="entry name" value="Winged helix' DNA-binding domain"/>
    <property type="match status" value="1"/>
</dbReference>
<reference evidence="2" key="1">
    <citation type="submission" date="2019-04" db="EMBL/GenBank/DDBJ databases">
        <title>Evolution of Biomass-Degrading Anaerobic Consortia Revealed by Metagenomics.</title>
        <authorList>
            <person name="Peng X."/>
        </authorList>
    </citation>
    <scope>NUCLEOTIDE SEQUENCE</scope>
    <source>
        <strain evidence="2">SIG13</strain>
    </source>
</reference>
<name>A0A8T3VLD7_9EURY</name>
<feature type="domain" description="Methanogenesis regulatory protein FilR1 middle" evidence="1">
    <location>
        <begin position="139"/>
        <end position="266"/>
    </location>
</feature>
<sequence length="267" mass="31624">MSTKAKNKNETQEFHNVKYLLTSSMRTLILVVLYASKKNLNEIRDELQKPSATILHGLKELEEDNLIKKEKKYYSLTSNGYLLSTNIIKLINNWYSLETNKQFWNNHELSGIPEEYLNKLYLLKDAEFISSTTSDLSNAFNTYIKLLENSTTLKMILPIYSENHFKYMIKLLRGDTLKDLTIILTPKIHQTMRRSRYLKKSLLTNKKVTVVETEENPKLFLTFSDDFMTLTLFFKDEHYDDSQILIDKSENALRWANELFKWYREDE</sequence>
<dbReference type="InterPro" id="IPR016490">
    <property type="entry name" value="Tscrpt_reg_HTH_AF0396-typ3"/>
</dbReference>
<organism evidence="2 3">
    <name type="scientific">Methanobrevibacter millerae</name>
    <dbReference type="NCBI Taxonomy" id="230361"/>
    <lineage>
        <taxon>Archaea</taxon>
        <taxon>Methanobacteriati</taxon>
        <taxon>Methanobacteriota</taxon>
        <taxon>Methanomada group</taxon>
        <taxon>Methanobacteria</taxon>
        <taxon>Methanobacteriales</taxon>
        <taxon>Methanobacteriaceae</taxon>
        <taxon>Methanobrevibacter</taxon>
    </lineage>
</organism>
<evidence type="ECO:0000313" key="2">
    <source>
        <dbReference type="EMBL" id="MBE6510720.1"/>
    </source>
</evidence>
<dbReference type="Gene3D" id="1.10.10.10">
    <property type="entry name" value="Winged helix-like DNA-binding domain superfamily/Winged helix DNA-binding domain"/>
    <property type="match status" value="1"/>
</dbReference>
<dbReference type="InterPro" id="IPR036388">
    <property type="entry name" value="WH-like_DNA-bd_sf"/>
</dbReference>
<gene>
    <name evidence="2" type="ORF">E7Z74_05590</name>
</gene>
<comment type="caution">
    <text evidence="2">The sequence shown here is derived from an EMBL/GenBank/DDBJ whole genome shotgun (WGS) entry which is preliminary data.</text>
</comment>
<dbReference type="InterPro" id="IPR036390">
    <property type="entry name" value="WH_DNA-bd_sf"/>
</dbReference>
<dbReference type="CDD" id="cd00090">
    <property type="entry name" value="HTH_ARSR"/>
    <property type="match status" value="1"/>
</dbReference>
<dbReference type="Proteomes" id="UP000713479">
    <property type="component" value="Unassembled WGS sequence"/>
</dbReference>
<protein>
    <submittedName>
        <fullName evidence="2">DUF1724 domain-containing protein</fullName>
    </submittedName>
</protein>
<accession>A0A8T3VLD7</accession>
<proteinExistence type="predicted"/>
<dbReference type="InterPro" id="IPR011991">
    <property type="entry name" value="ArsR-like_HTH"/>
</dbReference>
<dbReference type="InterPro" id="IPR013561">
    <property type="entry name" value="FilR1_middle_dom"/>
</dbReference>
<dbReference type="AlphaFoldDB" id="A0A8T3VLD7"/>
<evidence type="ECO:0000313" key="3">
    <source>
        <dbReference type="Proteomes" id="UP000713479"/>
    </source>
</evidence>
<evidence type="ECO:0000259" key="1">
    <source>
        <dbReference type="Pfam" id="PF08350"/>
    </source>
</evidence>
<dbReference type="PIRSF" id="PIRSF006692">
    <property type="entry name" value="TF_HTH_AF0396_prd"/>
    <property type="match status" value="1"/>
</dbReference>
<dbReference type="Pfam" id="PF08350">
    <property type="entry name" value="FilR1_middle"/>
    <property type="match status" value="1"/>
</dbReference>